<evidence type="ECO:0000256" key="3">
    <source>
        <dbReference type="ARBA" id="ARBA00022989"/>
    </source>
</evidence>
<feature type="domain" description="Major facilitator superfamily (MFS) profile" evidence="7">
    <location>
        <begin position="103"/>
        <end position="538"/>
    </location>
</feature>
<dbReference type="Gene3D" id="1.20.1250.20">
    <property type="entry name" value="MFS general substrate transporter like domains"/>
    <property type="match status" value="1"/>
</dbReference>
<feature type="transmembrane region" description="Helical" evidence="6">
    <location>
        <begin position="424"/>
        <end position="443"/>
    </location>
</feature>
<evidence type="ECO:0000259" key="7">
    <source>
        <dbReference type="PROSITE" id="PS50850"/>
    </source>
</evidence>
<organism evidence="8 9">
    <name type="scientific">Phyllachora maydis</name>
    <dbReference type="NCBI Taxonomy" id="1825666"/>
    <lineage>
        <taxon>Eukaryota</taxon>
        <taxon>Fungi</taxon>
        <taxon>Dikarya</taxon>
        <taxon>Ascomycota</taxon>
        <taxon>Pezizomycotina</taxon>
        <taxon>Sordariomycetes</taxon>
        <taxon>Sordariomycetidae</taxon>
        <taxon>Phyllachorales</taxon>
        <taxon>Phyllachoraceae</taxon>
        <taxon>Phyllachora</taxon>
    </lineage>
</organism>
<dbReference type="InterPro" id="IPR036259">
    <property type="entry name" value="MFS_trans_sf"/>
</dbReference>
<proteinExistence type="predicted"/>
<feature type="transmembrane region" description="Helical" evidence="6">
    <location>
        <begin position="146"/>
        <end position="169"/>
    </location>
</feature>
<dbReference type="InterPro" id="IPR020846">
    <property type="entry name" value="MFS_dom"/>
</dbReference>
<dbReference type="Pfam" id="PF00083">
    <property type="entry name" value="Sugar_tr"/>
    <property type="match status" value="2"/>
</dbReference>
<keyword evidence="4 6" id="KW-0472">Membrane</keyword>
<keyword evidence="3 6" id="KW-1133">Transmembrane helix</keyword>
<feature type="region of interest" description="Disordered" evidence="5">
    <location>
        <begin position="637"/>
        <end position="669"/>
    </location>
</feature>
<evidence type="ECO:0000256" key="6">
    <source>
        <dbReference type="SAM" id="Phobius"/>
    </source>
</evidence>
<reference evidence="8" key="1">
    <citation type="journal article" date="2023" name="Mol. Plant Microbe Interact.">
        <title>Elucidating the Obligate Nature and Biological Capacity of an Invasive Fungal Corn Pathogen.</title>
        <authorList>
            <person name="MacCready J.S."/>
            <person name="Roggenkamp E.M."/>
            <person name="Gdanetz K."/>
            <person name="Chilvers M.I."/>
        </authorList>
    </citation>
    <scope>NUCLEOTIDE SEQUENCE</scope>
    <source>
        <strain evidence="8">PM02</strain>
    </source>
</reference>
<evidence type="ECO:0000313" key="8">
    <source>
        <dbReference type="EMBL" id="KAK2071167.1"/>
    </source>
</evidence>
<feature type="transmembrane region" description="Helical" evidence="6">
    <location>
        <begin position="516"/>
        <end position="534"/>
    </location>
</feature>
<keyword evidence="2 6" id="KW-0812">Transmembrane</keyword>
<dbReference type="GO" id="GO:0016020">
    <property type="term" value="C:membrane"/>
    <property type="evidence" value="ECO:0007669"/>
    <property type="project" value="UniProtKB-SubCell"/>
</dbReference>
<feature type="transmembrane region" description="Helical" evidence="6">
    <location>
        <begin position="391"/>
        <end position="412"/>
    </location>
</feature>
<feature type="compositionally biased region" description="Basic and acidic residues" evidence="5">
    <location>
        <begin position="637"/>
        <end position="647"/>
    </location>
</feature>
<dbReference type="InterPro" id="IPR005828">
    <property type="entry name" value="MFS_sugar_transport-like"/>
</dbReference>
<dbReference type="Proteomes" id="UP001217918">
    <property type="component" value="Unassembled WGS sequence"/>
</dbReference>
<dbReference type="SUPFAM" id="SSF103473">
    <property type="entry name" value="MFS general substrate transporter"/>
    <property type="match status" value="1"/>
</dbReference>
<name>A0AAD9I6G8_9PEZI</name>
<dbReference type="PANTHER" id="PTHR24064">
    <property type="entry name" value="SOLUTE CARRIER FAMILY 22 MEMBER"/>
    <property type="match status" value="1"/>
</dbReference>
<comment type="caution">
    <text evidence="8">The sequence shown here is derived from an EMBL/GenBank/DDBJ whole genome shotgun (WGS) entry which is preliminary data.</text>
</comment>
<feature type="region of interest" description="Disordered" evidence="5">
    <location>
        <begin position="604"/>
        <end position="623"/>
    </location>
</feature>
<dbReference type="AlphaFoldDB" id="A0AAD9I6G8"/>
<gene>
    <name evidence="8" type="ORF">P8C59_005612</name>
</gene>
<dbReference type="PROSITE" id="PS50850">
    <property type="entry name" value="MFS"/>
    <property type="match status" value="1"/>
</dbReference>
<sequence>MTHDHHNPSYGEVPVPHGPVVGNEVARFPTTILPGEETAIFNSLTNPDDSYTPEGVYWADLPWRQRVSFVSKVQNEEARRECLATWAMFKKDPLAPVGWYFRNAVLPGAGLGLEGYVLFSIGNLQPLFNDVWGSCWKSYTTCSANWVAAVTYLEVIGIMVGQVGVGIIGDWVGRRWGLIQDAVIMFVGLLMLTASWGLDLNGWVICYAWSLFFYGFGVGGEYPITATSSMENAVASGKLSTRDDRLHRGRKVTMAFLMQGWGQLFNQAVLILLMLVLHHGSGDPPYDVVSAQWIFRLSFAMPAVGTLWLVYYRTYKMPHASRQLVLAKKKNNVTGYDVASMKLTCTHFGGRLLATAGGWFCNDVFFYGNKLFQSQFINVIENNPKSIMVTWVWNLLNVIVSLVGYYLASLLIDNKLYGRKWMQQVGFFMCFLMFVIPAFNYNYYTHARGIHAFQAMYYLSSFFNQFGPNSVTFLVAGEVFPTPIRASAHGFSACIGKAGALLASVLYNYIDTQTKFYVVPWFGLAGMVFTLLWLPDTTGLDLKEQERRWEYIRTGRAHEYHGIAIHPKHLSLWERIRGVGQCYDPELDRRQKIEDLRAEWTAKQQARAEADQQGAGSLEAVADDDEWSAEVHDYFVRTASHEPKEGGGDGGGEGSMTEKPPIREYTSSG</sequence>
<comment type="subcellular location">
    <subcellularLocation>
        <location evidence="1">Membrane</location>
        <topology evidence="1">Multi-pass membrane protein</topology>
    </subcellularLocation>
</comment>
<evidence type="ECO:0000256" key="1">
    <source>
        <dbReference type="ARBA" id="ARBA00004141"/>
    </source>
</evidence>
<dbReference type="GO" id="GO:0022857">
    <property type="term" value="F:transmembrane transporter activity"/>
    <property type="evidence" value="ECO:0007669"/>
    <property type="project" value="InterPro"/>
</dbReference>
<feature type="transmembrane region" description="Helical" evidence="6">
    <location>
        <begin position="488"/>
        <end position="509"/>
    </location>
</feature>
<protein>
    <recommendedName>
        <fullName evidence="7">Major facilitator superfamily (MFS) profile domain-containing protein</fullName>
    </recommendedName>
</protein>
<evidence type="ECO:0000256" key="2">
    <source>
        <dbReference type="ARBA" id="ARBA00022692"/>
    </source>
</evidence>
<feature type="transmembrane region" description="Helical" evidence="6">
    <location>
        <begin position="293"/>
        <end position="312"/>
    </location>
</feature>
<evidence type="ECO:0000256" key="4">
    <source>
        <dbReference type="ARBA" id="ARBA00023136"/>
    </source>
</evidence>
<evidence type="ECO:0000313" key="9">
    <source>
        <dbReference type="Proteomes" id="UP001217918"/>
    </source>
</evidence>
<dbReference type="EMBL" id="JAQQPM010000004">
    <property type="protein sequence ID" value="KAK2071167.1"/>
    <property type="molecule type" value="Genomic_DNA"/>
</dbReference>
<evidence type="ECO:0000256" key="5">
    <source>
        <dbReference type="SAM" id="MobiDB-lite"/>
    </source>
</evidence>
<accession>A0AAD9I6G8</accession>
<feature type="transmembrane region" description="Helical" evidence="6">
    <location>
        <begin position="455"/>
        <end position="476"/>
    </location>
</feature>
<feature type="transmembrane region" description="Helical" evidence="6">
    <location>
        <begin position="176"/>
        <end position="196"/>
    </location>
</feature>
<keyword evidence="9" id="KW-1185">Reference proteome</keyword>
<feature type="transmembrane region" description="Helical" evidence="6">
    <location>
        <begin position="252"/>
        <end position="273"/>
    </location>
</feature>